<evidence type="ECO:0000256" key="5">
    <source>
        <dbReference type="ARBA" id="ARBA00023136"/>
    </source>
</evidence>
<keyword evidence="2" id="KW-1003">Cell membrane</keyword>
<reference evidence="7" key="1">
    <citation type="submission" date="2024-07" db="EMBL/GenBank/DDBJ databases">
        <title>Genome Analysis of a Potential Novel Vibrio Species Secreting pH- and Thermo-stable Alginate Lyase and its Application in Producing Alginate Oligosaccharides.</title>
        <authorList>
            <person name="Huang H."/>
            <person name="Bao K."/>
        </authorList>
    </citation>
    <scope>NUCLEOTIDE SEQUENCE</scope>
    <source>
        <strain evidence="7">HB236076</strain>
    </source>
</reference>
<feature type="transmembrane region" description="Helical" evidence="6">
    <location>
        <begin position="34"/>
        <end position="62"/>
    </location>
</feature>
<dbReference type="GO" id="GO:0033228">
    <property type="term" value="P:cysteine export across plasma membrane"/>
    <property type="evidence" value="ECO:0007669"/>
    <property type="project" value="TreeGrafter"/>
</dbReference>
<accession>A0AB39HIH5</accession>
<feature type="transmembrane region" description="Helical" evidence="6">
    <location>
        <begin position="179"/>
        <end position="196"/>
    </location>
</feature>
<name>A0AB39HIH5_9VIBR</name>
<proteinExistence type="predicted"/>
<evidence type="ECO:0000256" key="4">
    <source>
        <dbReference type="ARBA" id="ARBA00022989"/>
    </source>
</evidence>
<feature type="transmembrane region" description="Helical" evidence="6">
    <location>
        <begin position="74"/>
        <end position="95"/>
    </location>
</feature>
<evidence type="ECO:0000256" key="1">
    <source>
        <dbReference type="ARBA" id="ARBA00004651"/>
    </source>
</evidence>
<dbReference type="InterPro" id="IPR001123">
    <property type="entry name" value="LeuE-type"/>
</dbReference>
<comment type="subcellular location">
    <subcellularLocation>
        <location evidence="1">Cell membrane</location>
        <topology evidence="1">Multi-pass membrane protein</topology>
    </subcellularLocation>
</comment>
<dbReference type="AlphaFoldDB" id="A0AB39HIH5"/>
<dbReference type="PANTHER" id="PTHR30086:SF20">
    <property type="entry name" value="ARGININE EXPORTER PROTEIN ARGO-RELATED"/>
    <property type="match status" value="1"/>
</dbReference>
<evidence type="ECO:0000256" key="3">
    <source>
        <dbReference type="ARBA" id="ARBA00022692"/>
    </source>
</evidence>
<dbReference type="KEGG" id="vih:AB0763_05190"/>
<gene>
    <name evidence="7" type="ORF">AB0763_05190</name>
</gene>
<feature type="transmembrane region" description="Helical" evidence="6">
    <location>
        <begin position="6"/>
        <end position="27"/>
    </location>
</feature>
<evidence type="ECO:0000256" key="2">
    <source>
        <dbReference type="ARBA" id="ARBA00022475"/>
    </source>
</evidence>
<evidence type="ECO:0000256" key="6">
    <source>
        <dbReference type="SAM" id="Phobius"/>
    </source>
</evidence>
<dbReference type="EMBL" id="CP162601">
    <property type="protein sequence ID" value="XDK26034.1"/>
    <property type="molecule type" value="Genomic_DNA"/>
</dbReference>
<dbReference type="GO" id="GO:0005886">
    <property type="term" value="C:plasma membrane"/>
    <property type="evidence" value="ECO:0007669"/>
    <property type="project" value="UniProtKB-SubCell"/>
</dbReference>
<evidence type="ECO:0000313" key="7">
    <source>
        <dbReference type="EMBL" id="XDK26034.1"/>
    </source>
</evidence>
<sequence>MDTQIFIAFLIFAVSMTITPGAGNLTLLSIANRYGFVAALPFVAGTSLGVLVVFVGASAGLYNLMSHYPQVFEILKYLGAVYLLYTAWSIARLKIDNEQPEQAAQGLLAGALIQILNPKAWIAAMTVFAQFIQISDHYVMQVTLIITVFITITALCTSLWAYFGSALKSIIASQQQAALLNRGLALCLAATVIYMLCQPQ</sequence>
<feature type="transmembrane region" description="Helical" evidence="6">
    <location>
        <begin position="107"/>
        <end position="132"/>
    </location>
</feature>
<dbReference type="RefSeq" id="WP_306101306.1">
    <property type="nucleotide sequence ID" value="NZ_CP162601.1"/>
</dbReference>
<protein>
    <submittedName>
        <fullName evidence="7">LysE family translocator</fullName>
    </submittedName>
</protein>
<organism evidence="7">
    <name type="scientific">Vibrio sp. HB236076</name>
    <dbReference type="NCBI Taxonomy" id="3232307"/>
    <lineage>
        <taxon>Bacteria</taxon>
        <taxon>Pseudomonadati</taxon>
        <taxon>Pseudomonadota</taxon>
        <taxon>Gammaproteobacteria</taxon>
        <taxon>Vibrionales</taxon>
        <taxon>Vibrionaceae</taxon>
        <taxon>Vibrio</taxon>
    </lineage>
</organism>
<dbReference type="Pfam" id="PF01810">
    <property type="entry name" value="LysE"/>
    <property type="match status" value="1"/>
</dbReference>
<keyword evidence="5 6" id="KW-0472">Membrane</keyword>
<keyword evidence="3 6" id="KW-0812">Transmembrane</keyword>
<dbReference type="GO" id="GO:0015171">
    <property type="term" value="F:amino acid transmembrane transporter activity"/>
    <property type="evidence" value="ECO:0007669"/>
    <property type="project" value="TreeGrafter"/>
</dbReference>
<feature type="transmembrane region" description="Helical" evidence="6">
    <location>
        <begin position="138"/>
        <end position="167"/>
    </location>
</feature>
<dbReference type="PANTHER" id="PTHR30086">
    <property type="entry name" value="ARGININE EXPORTER PROTEIN ARGO"/>
    <property type="match status" value="1"/>
</dbReference>
<keyword evidence="4 6" id="KW-1133">Transmembrane helix</keyword>